<evidence type="ECO:0008006" key="3">
    <source>
        <dbReference type="Google" id="ProtNLM"/>
    </source>
</evidence>
<dbReference type="RefSeq" id="WP_183636811.1">
    <property type="nucleotide sequence ID" value="NZ_BAABLE010000009.1"/>
</dbReference>
<dbReference type="EMBL" id="JACIET010000002">
    <property type="protein sequence ID" value="MBB4014529.1"/>
    <property type="molecule type" value="Genomic_DNA"/>
</dbReference>
<dbReference type="InterPro" id="IPR007922">
    <property type="entry name" value="DciA-like"/>
</dbReference>
<sequence length="155" mass="17034">MNGPRRNYARPLGTFVGSGDSPLARLQEHARLLTRLQRQLDLLLPDYLQGAVAVANLEQEVLALHVQNASVAARLKMLVPRIQEGLWSQGAAVKEIRVRVRLPKRSTAQAPQTVREIDGGVLAGLETLRDSLPERSPLAGPLARLIERAARRRGS</sequence>
<name>A0A840BSZ8_9RHOO</name>
<keyword evidence="2" id="KW-1185">Reference proteome</keyword>
<reference evidence="1 2" key="1">
    <citation type="submission" date="2020-08" db="EMBL/GenBank/DDBJ databases">
        <title>Genomic Encyclopedia of Type Strains, Phase IV (KMG-IV): sequencing the most valuable type-strain genomes for metagenomic binning, comparative biology and taxonomic classification.</title>
        <authorList>
            <person name="Goeker M."/>
        </authorList>
    </citation>
    <scope>NUCLEOTIDE SEQUENCE [LARGE SCALE GENOMIC DNA]</scope>
    <source>
        <strain evidence="1 2">DSM 106739</strain>
    </source>
</reference>
<evidence type="ECO:0000313" key="2">
    <source>
        <dbReference type="Proteomes" id="UP000561045"/>
    </source>
</evidence>
<dbReference type="Proteomes" id="UP000561045">
    <property type="component" value="Unassembled WGS sequence"/>
</dbReference>
<accession>A0A840BSZ8</accession>
<organism evidence="1 2">
    <name type="scientific">Niveibacterium umoris</name>
    <dbReference type="NCBI Taxonomy" id="1193620"/>
    <lineage>
        <taxon>Bacteria</taxon>
        <taxon>Pseudomonadati</taxon>
        <taxon>Pseudomonadota</taxon>
        <taxon>Betaproteobacteria</taxon>
        <taxon>Rhodocyclales</taxon>
        <taxon>Rhodocyclaceae</taxon>
        <taxon>Niveibacterium</taxon>
    </lineage>
</organism>
<protein>
    <recommendedName>
        <fullName evidence="3">DUF721 domain-containing protein</fullName>
    </recommendedName>
</protein>
<dbReference type="AlphaFoldDB" id="A0A840BSZ8"/>
<proteinExistence type="predicted"/>
<evidence type="ECO:0000313" key="1">
    <source>
        <dbReference type="EMBL" id="MBB4014529.1"/>
    </source>
</evidence>
<comment type="caution">
    <text evidence="1">The sequence shown here is derived from an EMBL/GenBank/DDBJ whole genome shotgun (WGS) entry which is preliminary data.</text>
</comment>
<gene>
    <name evidence="1" type="ORF">GGR36_003875</name>
</gene>
<dbReference type="Pfam" id="PF05258">
    <property type="entry name" value="DciA"/>
    <property type="match status" value="1"/>
</dbReference>